<accession>A0AA36XJS0</accession>
<evidence type="ECO:0000313" key="1">
    <source>
        <dbReference type="EMBL" id="EGQ75380.1"/>
    </source>
</evidence>
<name>A0AA36XJS0_9NEIS</name>
<reference evidence="1 2" key="1">
    <citation type="submission" date="2011-05" db="EMBL/GenBank/DDBJ databases">
        <authorList>
            <person name="Muzny D."/>
            <person name="Qin X."/>
            <person name="Deng J."/>
            <person name="Jiang H."/>
            <person name="Liu Y."/>
            <person name="Qu J."/>
            <person name="Song X.-Z."/>
            <person name="Zhang L."/>
            <person name="Thornton R."/>
            <person name="Coyle M."/>
            <person name="Francisco L."/>
            <person name="Jackson L."/>
            <person name="Javaid M."/>
            <person name="Korchina V."/>
            <person name="Kovar C."/>
            <person name="Mata R."/>
            <person name="Mathew T."/>
            <person name="Ngo R."/>
            <person name="Nguyen L."/>
            <person name="Nguyen N."/>
            <person name="Okwuonu G."/>
            <person name="Ongeri F."/>
            <person name="Pham C."/>
            <person name="Simmons D."/>
            <person name="Wilczek-Boney K."/>
            <person name="Hale W."/>
            <person name="Jakkamsetti A."/>
            <person name="Pham P."/>
            <person name="Ruth R."/>
            <person name="San Lucas F."/>
            <person name="Warren J."/>
            <person name="Zhang J."/>
            <person name="Zhao Z."/>
            <person name="Zhou C."/>
            <person name="Zhu D."/>
            <person name="Lee S."/>
            <person name="Bess C."/>
            <person name="Blankenburg K."/>
            <person name="Forbes L."/>
            <person name="Fu Q."/>
            <person name="Gubbala S."/>
            <person name="Hirani K."/>
            <person name="Jayaseelan J.C."/>
            <person name="Lara F."/>
            <person name="Munidasa M."/>
            <person name="Palculict T."/>
            <person name="Patil S."/>
            <person name="Pu L.-L."/>
            <person name="Saada N."/>
            <person name="Tang L."/>
            <person name="Weissenberger G."/>
            <person name="Zhu Y."/>
            <person name="Hemphill L."/>
            <person name="Shang Y."/>
            <person name="Youmans B."/>
            <person name="Ayvaz T."/>
            <person name="Ross M."/>
            <person name="Santibanez J."/>
            <person name="Aqrawi P."/>
            <person name="Gross S."/>
            <person name="Joshi V."/>
            <person name="Fowler G."/>
            <person name="Nazareth L."/>
            <person name="Reid J."/>
            <person name="Worley K."/>
            <person name="Petrosino J."/>
            <person name="Highlander S."/>
            <person name="Gibbs R."/>
        </authorList>
    </citation>
    <scope>NUCLEOTIDE SEQUENCE [LARGE SCALE GENOMIC DNA]</scope>
    <source>
        <strain evidence="1 2">ATCC 33926</strain>
    </source>
</reference>
<protein>
    <submittedName>
        <fullName evidence="1">Uncharacterized protein</fullName>
    </submittedName>
</protein>
<dbReference type="Proteomes" id="UP000004982">
    <property type="component" value="Unassembled WGS sequence"/>
</dbReference>
<comment type="caution">
    <text evidence="1">The sequence shown here is derived from an EMBL/GenBank/DDBJ whole genome shotgun (WGS) entry which is preliminary data.</text>
</comment>
<gene>
    <name evidence="1" type="ORF">HMPREF9418_2465</name>
</gene>
<dbReference type="AlphaFoldDB" id="A0AA36XJS0"/>
<evidence type="ECO:0000313" key="2">
    <source>
        <dbReference type="Proteomes" id="UP000004982"/>
    </source>
</evidence>
<organism evidence="1 2">
    <name type="scientific">Neisseria macacae ATCC 33926</name>
    <dbReference type="NCBI Taxonomy" id="997348"/>
    <lineage>
        <taxon>Bacteria</taxon>
        <taxon>Pseudomonadati</taxon>
        <taxon>Pseudomonadota</taxon>
        <taxon>Betaproteobacteria</taxon>
        <taxon>Neisseriales</taxon>
        <taxon>Neisseriaceae</taxon>
        <taxon>Neisseria</taxon>
    </lineage>
</organism>
<sequence length="51" mass="6103">MIDCRQQKRRLKISDDAFYMGHKGRLKTTPFMIKHCSSTETAFRFHKSKIQ</sequence>
<dbReference type="EMBL" id="AFQE01000121">
    <property type="protein sequence ID" value="EGQ75380.1"/>
    <property type="molecule type" value="Genomic_DNA"/>
</dbReference>
<proteinExistence type="predicted"/>